<organism evidence="2 3">
    <name type="scientific">Asanoa ferruginea</name>
    <dbReference type="NCBI Taxonomy" id="53367"/>
    <lineage>
        <taxon>Bacteria</taxon>
        <taxon>Bacillati</taxon>
        <taxon>Actinomycetota</taxon>
        <taxon>Actinomycetes</taxon>
        <taxon>Micromonosporales</taxon>
        <taxon>Micromonosporaceae</taxon>
        <taxon>Asanoa</taxon>
    </lineage>
</organism>
<reference evidence="2 3" key="1">
    <citation type="submission" date="2018-08" db="EMBL/GenBank/DDBJ databases">
        <title>Sequencing the genomes of 1000 actinobacteria strains.</title>
        <authorList>
            <person name="Klenk H.-P."/>
        </authorList>
    </citation>
    <scope>NUCLEOTIDE SEQUENCE [LARGE SCALE GENOMIC DNA]</scope>
    <source>
        <strain evidence="2 3">DSM 44099</strain>
    </source>
</reference>
<evidence type="ECO:0000313" key="3">
    <source>
        <dbReference type="Proteomes" id="UP000256913"/>
    </source>
</evidence>
<proteinExistence type="predicted"/>
<evidence type="ECO:0000313" key="2">
    <source>
        <dbReference type="EMBL" id="REF98982.1"/>
    </source>
</evidence>
<gene>
    <name evidence="2" type="ORF">DFJ67_5007</name>
</gene>
<dbReference type="OrthoDB" id="231913at2"/>
<accession>A0A3D9ZR77</accession>
<keyword evidence="3" id="KW-1185">Reference proteome</keyword>
<dbReference type="EMBL" id="QUMQ01000001">
    <property type="protein sequence ID" value="REF98982.1"/>
    <property type="molecule type" value="Genomic_DNA"/>
</dbReference>
<keyword evidence="1" id="KW-1133">Transmembrane helix</keyword>
<dbReference type="InterPro" id="IPR029058">
    <property type="entry name" value="AB_hydrolase_fold"/>
</dbReference>
<dbReference type="Gene3D" id="3.40.50.1820">
    <property type="entry name" value="alpha/beta hydrolase"/>
    <property type="match status" value="1"/>
</dbReference>
<feature type="transmembrane region" description="Helical" evidence="1">
    <location>
        <begin position="204"/>
        <end position="226"/>
    </location>
</feature>
<protein>
    <recommendedName>
        <fullName evidence="4">Alpha/beta hydrolase family protein</fullName>
    </recommendedName>
</protein>
<evidence type="ECO:0000256" key="1">
    <source>
        <dbReference type="SAM" id="Phobius"/>
    </source>
</evidence>
<sequence length="515" mass="56376">MADLVILVHGTYATSADEAGDAWWQRGSDTWEWLRAYLPPDVALLDESIRLFRWDGLNSQVGRLRAGNRLLAFLLELERQGHGYHLVGHSHGGSVIWEALVSAEVTRGEQVLYAELRRALNDPTIRLGEEPIVPERPDEHAPWFVKHKTRHIPRSREYAAVHAGIQLSGLRSWTTVGTPFLHFLPAGRQPVAGRPSIRQALVELLLTATLTLPVYFVAAVIIASFADAGWLRAVYGHSVANVLAPLFVVWWLVAFWLTGRRRFATSLLVRERAALSAARRFAGRWLGLWSPADEAINALSASAAPAVAYERLHLPGQQPAPPRPVPFPLPRLTLPAPAGATHLLPELPLVKPMRLTGPAIAWANHRLEPVWRRIVARTLTRAAQGADLPRAVAAYVSPWPLPLAGARAHPGLPEASIAALDRIVAADNATLGPKARELLMVAALEGLPSDGFGLPPVGLIHTAYFADEGVRQLILRHIRGGRARDDELSAWLTSQQQAVHACLTDFLADVTPPTP</sequence>
<dbReference type="RefSeq" id="WP_116070205.1">
    <property type="nucleotide sequence ID" value="NZ_BONB01000004.1"/>
</dbReference>
<feature type="transmembrane region" description="Helical" evidence="1">
    <location>
        <begin position="238"/>
        <end position="257"/>
    </location>
</feature>
<keyword evidence="1" id="KW-0812">Transmembrane</keyword>
<dbReference type="AlphaFoldDB" id="A0A3D9ZR77"/>
<comment type="caution">
    <text evidence="2">The sequence shown here is derived from an EMBL/GenBank/DDBJ whole genome shotgun (WGS) entry which is preliminary data.</text>
</comment>
<dbReference type="Proteomes" id="UP000256913">
    <property type="component" value="Unassembled WGS sequence"/>
</dbReference>
<evidence type="ECO:0008006" key="4">
    <source>
        <dbReference type="Google" id="ProtNLM"/>
    </source>
</evidence>
<name>A0A3D9ZR77_9ACTN</name>
<keyword evidence="1" id="KW-0472">Membrane</keyword>